<evidence type="ECO:0000313" key="1">
    <source>
        <dbReference type="EMBL" id="BBN12666.1"/>
    </source>
</evidence>
<dbReference type="InterPro" id="IPR023214">
    <property type="entry name" value="HAD_sf"/>
</dbReference>
<dbReference type="GO" id="GO:0016787">
    <property type="term" value="F:hydrolase activity"/>
    <property type="evidence" value="ECO:0007669"/>
    <property type="project" value="InterPro"/>
</dbReference>
<reference evidence="1" key="2">
    <citation type="journal article" date="2019" name="Curr. Biol.">
        <title>Chromatin organization in early land plants reveals an ancestral association between H3K27me3, transposons, and constitutive heterochromatin.</title>
        <authorList>
            <person name="Montgomery S.A."/>
            <person name="Tanizawa Y."/>
            <person name="Galik B."/>
            <person name="Wang N."/>
            <person name="Ito T."/>
            <person name="Mochizuki T."/>
            <person name="Akimcheva S."/>
            <person name="Bowman J."/>
            <person name="Cognat V."/>
            <person name="Drouard L."/>
            <person name="Ekker H."/>
            <person name="Houng S."/>
            <person name="Kohchi T."/>
            <person name="Lin S."/>
            <person name="Liu L.D."/>
            <person name="Nakamura Y."/>
            <person name="Valeeva L.R."/>
            <person name="Shakirov E.V."/>
            <person name="Shippen D.E."/>
            <person name="Wei W."/>
            <person name="Yagura M."/>
            <person name="Yamaoka S."/>
            <person name="Yamato K.T."/>
            <person name="Liu C."/>
            <person name="Berger F."/>
        </authorList>
    </citation>
    <scope>NUCLEOTIDE SEQUENCE [LARGE SCALE GENOMIC DNA]</scope>
    <source>
        <strain evidence="1">Tak-1</strain>
    </source>
</reference>
<keyword evidence="3" id="KW-1185">Reference proteome</keyword>
<dbReference type="PANTHER" id="PTHR42896:SF3">
    <property type="entry name" value="PROTEIN, PUTATIVE, EXPRESSED-RELATED"/>
    <property type="match status" value="1"/>
</dbReference>
<dbReference type="InterPro" id="IPR023198">
    <property type="entry name" value="PGP-like_dom2"/>
</dbReference>
<dbReference type="SUPFAM" id="SSF56784">
    <property type="entry name" value="HAD-like"/>
    <property type="match status" value="1"/>
</dbReference>
<dbReference type="PANTHER" id="PTHR42896">
    <property type="entry name" value="XYLULOSE-1,5-BISPHOSPHATE (XUBP) PHOSPHATASE"/>
    <property type="match status" value="1"/>
</dbReference>
<dbReference type="EMBL" id="AP019870">
    <property type="protein sequence ID" value="BBN12666.1"/>
    <property type="molecule type" value="Genomic_DNA"/>
</dbReference>
<protein>
    <recommendedName>
        <fullName evidence="5">Haloacid dehalogenase-like hydrolase domain-containing protein</fullName>
    </recommendedName>
</protein>
<dbReference type="Proteomes" id="UP000077202">
    <property type="component" value="Unassembled WGS sequence"/>
</dbReference>
<reference evidence="4" key="3">
    <citation type="journal article" date="2020" name="Curr. Biol.">
        <title>Chromatin organization in early land plants reveals an ancestral association between H3K27me3, transposons, and constitutive heterochromatin.</title>
        <authorList>
            <person name="Montgomery S.A."/>
            <person name="Tanizawa Y."/>
            <person name="Galik B."/>
            <person name="Wang N."/>
            <person name="Ito T."/>
            <person name="Mochizuki T."/>
            <person name="Akimcheva S."/>
            <person name="Bowman J.L."/>
            <person name="Cognat V."/>
            <person name="Marechal-Drouard L."/>
            <person name="Ekker H."/>
            <person name="Hong S.F."/>
            <person name="Kohchi T."/>
            <person name="Lin S.S."/>
            <person name="Liu L.D."/>
            <person name="Nakamura Y."/>
            <person name="Valeeva L.R."/>
            <person name="Shakirov E.V."/>
            <person name="Shippen D.E."/>
            <person name="Wei W.L."/>
            <person name="Yagura M."/>
            <person name="Yamaoka S."/>
            <person name="Yamato K.T."/>
            <person name="Liu C."/>
            <person name="Berger F."/>
        </authorList>
    </citation>
    <scope>NUCLEOTIDE SEQUENCE [LARGE SCALE GENOMIC DNA]</scope>
    <source>
        <strain evidence="4">Tak-1</strain>
    </source>
</reference>
<proteinExistence type="predicted"/>
<dbReference type="InterPro" id="IPR036412">
    <property type="entry name" value="HAD-like_sf"/>
</dbReference>
<evidence type="ECO:0008006" key="5">
    <source>
        <dbReference type="Google" id="ProtNLM"/>
    </source>
</evidence>
<organism evidence="2 3">
    <name type="scientific">Marchantia polymorpha subsp. ruderalis</name>
    <dbReference type="NCBI Taxonomy" id="1480154"/>
    <lineage>
        <taxon>Eukaryota</taxon>
        <taxon>Viridiplantae</taxon>
        <taxon>Streptophyta</taxon>
        <taxon>Embryophyta</taxon>
        <taxon>Marchantiophyta</taxon>
        <taxon>Marchantiopsida</taxon>
        <taxon>Marchantiidae</taxon>
        <taxon>Marchantiales</taxon>
        <taxon>Marchantiaceae</taxon>
        <taxon>Marchantia</taxon>
    </lineage>
</organism>
<gene>
    <name evidence="2" type="ORF">AXG93_927s1110</name>
    <name evidence="1" type="ORF">Mp_5g21930</name>
</gene>
<dbReference type="AlphaFoldDB" id="A0A176VJC3"/>
<evidence type="ECO:0000313" key="4">
    <source>
        <dbReference type="Proteomes" id="UP001162541"/>
    </source>
</evidence>
<dbReference type="EMBL" id="LVLJ01003558">
    <property type="protein sequence ID" value="OAE20970.1"/>
    <property type="molecule type" value="Genomic_DNA"/>
</dbReference>
<accession>A0A176VJC3</accession>
<evidence type="ECO:0000313" key="2">
    <source>
        <dbReference type="EMBL" id="OAE20970.1"/>
    </source>
</evidence>
<dbReference type="Gene3D" id="1.10.150.240">
    <property type="entry name" value="Putative phosphatase, domain 2"/>
    <property type="match status" value="1"/>
</dbReference>
<dbReference type="Gene3D" id="3.40.50.1000">
    <property type="entry name" value="HAD superfamily/HAD-like"/>
    <property type="match status" value="1"/>
</dbReference>
<evidence type="ECO:0000313" key="3">
    <source>
        <dbReference type="Proteomes" id="UP000077202"/>
    </source>
</evidence>
<dbReference type="InterPro" id="IPR044999">
    <property type="entry name" value="CbbY-like"/>
</dbReference>
<sequence length="375" mass="40334">MERAVVGPLSAQSVAFSLGDFTQQNRYGVVLGGASVPQRLRLRSCSFTESVRDRKTYFRKVSSAGVARAMESDTRPGIQSNAAVLMEIEGVMSDVHRYGNRLAFNEAFQDLGLDCAQWSEAVYADLMRAAGGAEEKMLSIFFSRIGWPAALPNNEKDLFVKKVMEAKRKALGKFALAGSLPLRPGLEQFIDEVLEAEVPLVVISAYYKEGEELGRLLVEKLGAERAQKIRIVDEDVVVNSFYGQLVLGEGVSSGADEQLAAAASRAVAAEKQRLAEEVASMLKLSVEVDTSYVQISKKAIAALRAGSEIAERGVDRCILMASGHSGAQAAQKIGMPCVVVRSSVTTRGEFPGAKAALDGYGPGAVTLPRLLKLLQ</sequence>
<name>A0A176VJC3_MARPO</name>
<dbReference type="Proteomes" id="UP001162541">
    <property type="component" value="Chromosome 5"/>
</dbReference>
<reference evidence="2 3" key="1">
    <citation type="submission" date="2016-03" db="EMBL/GenBank/DDBJ databases">
        <title>Mechanisms controlling the formation of the plant cell surface in tip-growing cells are functionally conserved among land plants.</title>
        <authorList>
            <person name="Honkanen S."/>
            <person name="Jones V.A."/>
            <person name="Morieri G."/>
            <person name="Champion C."/>
            <person name="Hetherington A.J."/>
            <person name="Kelly S."/>
            <person name="Saint-Marcoux D."/>
            <person name="Proust H."/>
            <person name="Prescott H."/>
            <person name="Dolan L."/>
        </authorList>
    </citation>
    <scope>NUCLEOTIDE SEQUENCE [LARGE SCALE GENOMIC DNA]</scope>
    <source>
        <strain evidence="3">cv. Tak-1 and cv. Tak-2</strain>
        <tissue evidence="2">Whole gametophyte</tissue>
    </source>
</reference>